<accession>I4YRL3</accession>
<dbReference type="GO" id="GO:1901135">
    <property type="term" value="P:carbohydrate derivative metabolic process"/>
    <property type="evidence" value="ECO:0007669"/>
    <property type="project" value="InterPro"/>
</dbReference>
<dbReference type="CDD" id="cd05013">
    <property type="entry name" value="SIS_RpiR"/>
    <property type="match status" value="1"/>
</dbReference>
<dbReference type="EMBL" id="JH660645">
    <property type="protein sequence ID" value="EIM26605.1"/>
    <property type="molecule type" value="Genomic_DNA"/>
</dbReference>
<dbReference type="Pfam" id="PF01418">
    <property type="entry name" value="HTH_6"/>
    <property type="match status" value="1"/>
</dbReference>
<dbReference type="PANTHER" id="PTHR30514">
    <property type="entry name" value="GLUCOKINASE"/>
    <property type="match status" value="1"/>
</dbReference>
<protein>
    <submittedName>
        <fullName evidence="6">Transcriptional regulator</fullName>
    </submittedName>
</protein>
<feature type="domain" description="SIS" evidence="5">
    <location>
        <begin position="151"/>
        <end position="284"/>
    </location>
</feature>
<dbReference type="GO" id="GO:0003700">
    <property type="term" value="F:DNA-binding transcription factor activity"/>
    <property type="evidence" value="ECO:0007669"/>
    <property type="project" value="InterPro"/>
</dbReference>
<dbReference type="Pfam" id="PF01380">
    <property type="entry name" value="SIS"/>
    <property type="match status" value="1"/>
</dbReference>
<dbReference type="eggNOG" id="COG1737">
    <property type="taxonomic scope" value="Bacteria"/>
</dbReference>
<dbReference type="GO" id="GO:0097367">
    <property type="term" value="F:carbohydrate derivative binding"/>
    <property type="evidence" value="ECO:0007669"/>
    <property type="project" value="InterPro"/>
</dbReference>
<dbReference type="HOGENOM" id="CLU_055769_1_3_5"/>
<organism evidence="6 7">
    <name type="scientific">Microvirga lotononidis</name>
    <dbReference type="NCBI Taxonomy" id="864069"/>
    <lineage>
        <taxon>Bacteria</taxon>
        <taxon>Pseudomonadati</taxon>
        <taxon>Pseudomonadota</taxon>
        <taxon>Alphaproteobacteria</taxon>
        <taxon>Hyphomicrobiales</taxon>
        <taxon>Methylobacteriaceae</taxon>
        <taxon>Microvirga</taxon>
    </lineage>
</organism>
<dbReference type="InterPro" id="IPR001347">
    <property type="entry name" value="SIS_dom"/>
</dbReference>
<dbReference type="InterPro" id="IPR047640">
    <property type="entry name" value="RpiR-like"/>
</dbReference>
<dbReference type="PATRIC" id="fig|864069.3.peg.3426"/>
<keyword evidence="7" id="KW-1185">Reference proteome</keyword>
<dbReference type="Proteomes" id="UP000003947">
    <property type="component" value="Unassembled WGS sequence"/>
</dbReference>
<name>I4YRL3_9HYPH</name>
<evidence type="ECO:0000259" key="4">
    <source>
        <dbReference type="PROSITE" id="PS51071"/>
    </source>
</evidence>
<dbReference type="PANTHER" id="PTHR30514:SF18">
    <property type="entry name" value="RPIR-FAMILY TRANSCRIPTIONAL REGULATOR"/>
    <property type="match status" value="1"/>
</dbReference>
<sequence length="316" mass="34430">MKTAPLTDNARVEFQAEAIQMLQNASLRDLIVSRFDDMPPQLQQAARYVLEHPEEVALVSMRELSRNAGVQPSTMTRMAKFLGLPGYDDVRAHYAEAIRHRIDGFAARALQRGESGQEVGSETFARQMLQGVAGQIARLCEPESLARLSAAAERLARARRVYVLGLRSCHLVAWHFHYVMALIGDKTVHLDGPAGTIGDGLIRAGAEDVLLVASINPYAVHSLELAELAREKGLGIVAITDSEVSPLVSISDSVILCTIESPTFFHTLTPALAVSEVLCGLLANMDRAAAVEALQKTDRHLSSLNTYATAIPRRRV</sequence>
<dbReference type="SUPFAM" id="SSF46689">
    <property type="entry name" value="Homeodomain-like"/>
    <property type="match status" value="1"/>
</dbReference>
<proteinExistence type="predicted"/>
<evidence type="ECO:0000256" key="3">
    <source>
        <dbReference type="ARBA" id="ARBA00023163"/>
    </source>
</evidence>
<feature type="domain" description="HTH rpiR-type" evidence="4">
    <location>
        <begin position="25"/>
        <end position="101"/>
    </location>
</feature>
<dbReference type="PROSITE" id="PS51071">
    <property type="entry name" value="HTH_RPIR"/>
    <property type="match status" value="1"/>
</dbReference>
<dbReference type="InterPro" id="IPR046348">
    <property type="entry name" value="SIS_dom_sf"/>
</dbReference>
<dbReference type="SUPFAM" id="SSF53697">
    <property type="entry name" value="SIS domain"/>
    <property type="match status" value="1"/>
</dbReference>
<dbReference type="InterPro" id="IPR036388">
    <property type="entry name" value="WH-like_DNA-bd_sf"/>
</dbReference>
<dbReference type="RefSeq" id="WP_009762656.1">
    <property type="nucleotide sequence ID" value="NZ_CP141050.1"/>
</dbReference>
<dbReference type="Gene3D" id="1.10.10.10">
    <property type="entry name" value="Winged helix-like DNA-binding domain superfamily/Winged helix DNA-binding domain"/>
    <property type="match status" value="1"/>
</dbReference>
<dbReference type="InterPro" id="IPR035472">
    <property type="entry name" value="RpiR-like_SIS"/>
</dbReference>
<dbReference type="PROSITE" id="PS51464">
    <property type="entry name" value="SIS"/>
    <property type="match status" value="1"/>
</dbReference>
<evidence type="ECO:0000256" key="1">
    <source>
        <dbReference type="ARBA" id="ARBA00023015"/>
    </source>
</evidence>
<dbReference type="Gene3D" id="3.40.50.10490">
    <property type="entry name" value="Glucose-6-phosphate isomerase like protein, domain 1"/>
    <property type="match status" value="1"/>
</dbReference>
<evidence type="ECO:0000259" key="5">
    <source>
        <dbReference type="PROSITE" id="PS51464"/>
    </source>
</evidence>
<evidence type="ECO:0000313" key="6">
    <source>
        <dbReference type="EMBL" id="EIM26605.1"/>
    </source>
</evidence>
<keyword evidence="1" id="KW-0805">Transcription regulation</keyword>
<dbReference type="InterPro" id="IPR009057">
    <property type="entry name" value="Homeodomain-like_sf"/>
</dbReference>
<dbReference type="STRING" id="864069.MicloDRAFT_00031540"/>
<dbReference type="InterPro" id="IPR000281">
    <property type="entry name" value="HTH_RpiR"/>
</dbReference>
<reference evidence="6 7" key="1">
    <citation type="submission" date="2012-02" db="EMBL/GenBank/DDBJ databases">
        <title>Improved High-Quality Draft sequence of Microvirga sp. WSM3557.</title>
        <authorList>
            <consortium name="US DOE Joint Genome Institute"/>
            <person name="Lucas S."/>
            <person name="Han J."/>
            <person name="Lapidus A."/>
            <person name="Cheng J.-F."/>
            <person name="Goodwin L."/>
            <person name="Pitluck S."/>
            <person name="Peters L."/>
            <person name="Zhang X."/>
            <person name="Detter J.C."/>
            <person name="Han C."/>
            <person name="Tapia R."/>
            <person name="Land M."/>
            <person name="Hauser L."/>
            <person name="Kyrpides N."/>
            <person name="Ivanova N."/>
            <person name="Pagani I."/>
            <person name="Brau L."/>
            <person name="Yates R."/>
            <person name="O'Hara G."/>
            <person name="Rui T."/>
            <person name="Howieson J."/>
            <person name="Reeve W."/>
            <person name="Woyke T."/>
        </authorList>
    </citation>
    <scope>NUCLEOTIDE SEQUENCE [LARGE SCALE GENOMIC DNA]</scope>
    <source>
        <strain evidence="6 7">WSM3557</strain>
    </source>
</reference>
<dbReference type="GO" id="GO:0003677">
    <property type="term" value="F:DNA binding"/>
    <property type="evidence" value="ECO:0007669"/>
    <property type="project" value="UniProtKB-KW"/>
</dbReference>
<keyword evidence="2" id="KW-0238">DNA-binding</keyword>
<evidence type="ECO:0000256" key="2">
    <source>
        <dbReference type="ARBA" id="ARBA00023125"/>
    </source>
</evidence>
<evidence type="ECO:0000313" key="7">
    <source>
        <dbReference type="Proteomes" id="UP000003947"/>
    </source>
</evidence>
<dbReference type="AlphaFoldDB" id="I4YRL3"/>
<gene>
    <name evidence="6" type="ORF">MicloDRAFT_00031540</name>
</gene>
<keyword evidence="3" id="KW-0804">Transcription</keyword>